<proteinExistence type="predicted"/>
<reference evidence="6 7" key="1">
    <citation type="journal article" date="2019" name="Environ. Microbiol.">
        <title>At the nexus of three kingdoms: the genome of the mycorrhizal fungus Gigaspora margarita provides insights into plant, endobacterial and fungal interactions.</title>
        <authorList>
            <person name="Venice F."/>
            <person name="Ghignone S."/>
            <person name="Salvioli di Fossalunga A."/>
            <person name="Amselem J."/>
            <person name="Novero M."/>
            <person name="Xianan X."/>
            <person name="Sedzielewska Toro K."/>
            <person name="Morin E."/>
            <person name="Lipzen A."/>
            <person name="Grigoriev I.V."/>
            <person name="Henrissat B."/>
            <person name="Martin F.M."/>
            <person name="Bonfante P."/>
        </authorList>
    </citation>
    <scope>NUCLEOTIDE SEQUENCE [LARGE SCALE GENOMIC DNA]</scope>
    <source>
        <strain evidence="6 7">BEG34</strain>
    </source>
</reference>
<dbReference type="AlphaFoldDB" id="A0A8H3XGY1"/>
<keyword evidence="3 6" id="KW-0418">Kinase</keyword>
<evidence type="ECO:0000256" key="1">
    <source>
        <dbReference type="ARBA" id="ARBA00022679"/>
    </source>
</evidence>
<dbReference type="Gene3D" id="1.10.510.10">
    <property type="entry name" value="Transferase(Phosphotransferase) domain 1"/>
    <property type="match status" value="1"/>
</dbReference>
<dbReference type="GO" id="GO:0004674">
    <property type="term" value="F:protein serine/threonine kinase activity"/>
    <property type="evidence" value="ECO:0007669"/>
    <property type="project" value="TreeGrafter"/>
</dbReference>
<evidence type="ECO:0000256" key="3">
    <source>
        <dbReference type="ARBA" id="ARBA00022777"/>
    </source>
</evidence>
<evidence type="ECO:0000313" key="6">
    <source>
        <dbReference type="EMBL" id="KAF0465064.1"/>
    </source>
</evidence>
<dbReference type="SUPFAM" id="SSF56112">
    <property type="entry name" value="Protein kinase-like (PK-like)"/>
    <property type="match status" value="1"/>
</dbReference>
<comment type="caution">
    <text evidence="6">The sequence shown here is derived from an EMBL/GenBank/DDBJ whole genome shotgun (WGS) entry which is preliminary data.</text>
</comment>
<keyword evidence="4" id="KW-0067">ATP-binding</keyword>
<dbReference type="InterPro" id="IPR051681">
    <property type="entry name" value="Ser/Thr_Kinases-Pseudokinases"/>
</dbReference>
<dbReference type="PROSITE" id="PS50011">
    <property type="entry name" value="PROTEIN_KINASE_DOM"/>
    <property type="match status" value="1"/>
</dbReference>
<evidence type="ECO:0000313" key="7">
    <source>
        <dbReference type="Proteomes" id="UP000439903"/>
    </source>
</evidence>
<sequence>MYKSNTIKDHNKLEEIPFENFRVIRLSKRWDIGIFKDARWIEESHEKVEQVEKVALLFPKENGRISKESDEILKLKNLNHINVIKFYGTTYDLENKTEMFVLQLTAESLCEYLTIDSHKFDQTEKLNIADKLNIAIDIATGLEHLHYNNIIHGDLHSRNIFIDKNKRALITNPQIFTVINKSSSMDLMRNKNKICYIDPRLLNSQKQQPDEHSDIYSLAIVMWRIFSDKEPFSDYENKLISLVHEILLQNKREEPTKDTPERYINVYKKCWSSNPKERLPFLKILSELNEVKIQFWNYCQMKSEDMNL</sequence>
<keyword evidence="2" id="KW-0547">Nucleotide-binding</keyword>
<evidence type="ECO:0000259" key="5">
    <source>
        <dbReference type="PROSITE" id="PS50011"/>
    </source>
</evidence>
<name>A0A8H3XGY1_GIGMA</name>
<dbReference type="Pfam" id="PF07714">
    <property type="entry name" value="PK_Tyr_Ser-Thr"/>
    <property type="match status" value="1"/>
</dbReference>
<dbReference type="EMBL" id="WTPW01000980">
    <property type="protein sequence ID" value="KAF0465064.1"/>
    <property type="molecule type" value="Genomic_DNA"/>
</dbReference>
<dbReference type="InterPro" id="IPR001245">
    <property type="entry name" value="Ser-Thr/Tyr_kinase_cat_dom"/>
</dbReference>
<protein>
    <submittedName>
        <fullName evidence="6">Kinase-like protein</fullName>
    </submittedName>
</protein>
<keyword evidence="7" id="KW-1185">Reference proteome</keyword>
<dbReference type="Proteomes" id="UP000439903">
    <property type="component" value="Unassembled WGS sequence"/>
</dbReference>
<evidence type="ECO:0000256" key="2">
    <source>
        <dbReference type="ARBA" id="ARBA00022741"/>
    </source>
</evidence>
<feature type="domain" description="Protein kinase" evidence="5">
    <location>
        <begin position="21"/>
        <end position="293"/>
    </location>
</feature>
<dbReference type="OrthoDB" id="10261027at2759"/>
<dbReference type="InterPro" id="IPR011009">
    <property type="entry name" value="Kinase-like_dom_sf"/>
</dbReference>
<keyword evidence="1" id="KW-0808">Transferase</keyword>
<dbReference type="PANTHER" id="PTHR44329:SF288">
    <property type="entry name" value="MITOGEN-ACTIVATED PROTEIN KINASE KINASE KINASE 20"/>
    <property type="match status" value="1"/>
</dbReference>
<dbReference type="PANTHER" id="PTHR44329">
    <property type="entry name" value="SERINE/THREONINE-PROTEIN KINASE TNNI3K-RELATED"/>
    <property type="match status" value="1"/>
</dbReference>
<evidence type="ECO:0000256" key="4">
    <source>
        <dbReference type="ARBA" id="ARBA00022840"/>
    </source>
</evidence>
<accession>A0A8H3XGY1</accession>
<organism evidence="6 7">
    <name type="scientific">Gigaspora margarita</name>
    <dbReference type="NCBI Taxonomy" id="4874"/>
    <lineage>
        <taxon>Eukaryota</taxon>
        <taxon>Fungi</taxon>
        <taxon>Fungi incertae sedis</taxon>
        <taxon>Mucoromycota</taxon>
        <taxon>Glomeromycotina</taxon>
        <taxon>Glomeromycetes</taxon>
        <taxon>Diversisporales</taxon>
        <taxon>Gigasporaceae</taxon>
        <taxon>Gigaspora</taxon>
    </lineage>
</organism>
<gene>
    <name evidence="6" type="ORF">F8M41_026333</name>
</gene>
<dbReference type="InterPro" id="IPR000719">
    <property type="entry name" value="Prot_kinase_dom"/>
</dbReference>
<dbReference type="GO" id="GO:0005524">
    <property type="term" value="F:ATP binding"/>
    <property type="evidence" value="ECO:0007669"/>
    <property type="project" value="UniProtKB-KW"/>
</dbReference>